<dbReference type="InterPro" id="IPR000719">
    <property type="entry name" value="Prot_kinase_dom"/>
</dbReference>
<protein>
    <recommendedName>
        <fullName evidence="1">non-specific serine/threonine protein kinase</fullName>
        <ecNumber evidence="1">2.7.11.1</ecNumber>
    </recommendedName>
</protein>
<dbReference type="PANTHER" id="PTHR43289:SF6">
    <property type="entry name" value="SERINE_THREONINE-PROTEIN KINASE NEKL-3"/>
    <property type="match status" value="1"/>
</dbReference>
<dbReference type="GO" id="GO:0005524">
    <property type="term" value="F:ATP binding"/>
    <property type="evidence" value="ECO:0007669"/>
    <property type="project" value="UniProtKB-KW"/>
</dbReference>
<keyword evidence="9" id="KW-1185">Reference proteome</keyword>
<evidence type="ECO:0000256" key="5">
    <source>
        <dbReference type="ARBA" id="ARBA00022777"/>
    </source>
</evidence>
<keyword evidence="2" id="KW-0723">Serine/threonine-protein kinase</keyword>
<reference evidence="8 9" key="1">
    <citation type="submission" date="2020-08" db="EMBL/GenBank/DDBJ databases">
        <title>Sequencing the genomes of 1000 actinobacteria strains.</title>
        <authorList>
            <person name="Klenk H.-P."/>
        </authorList>
    </citation>
    <scope>NUCLEOTIDE SEQUENCE [LARGE SCALE GENOMIC DNA]</scope>
    <source>
        <strain evidence="8 9">DSM 45272</strain>
    </source>
</reference>
<name>A0A841ATX2_9PSEU</name>
<dbReference type="InterPro" id="IPR011009">
    <property type="entry name" value="Kinase-like_dom_sf"/>
</dbReference>
<dbReference type="SUPFAM" id="SSF56112">
    <property type="entry name" value="Protein kinase-like (PK-like)"/>
    <property type="match status" value="1"/>
</dbReference>
<keyword evidence="3 8" id="KW-0808">Transferase</keyword>
<evidence type="ECO:0000256" key="3">
    <source>
        <dbReference type="ARBA" id="ARBA00022679"/>
    </source>
</evidence>
<dbReference type="EMBL" id="JACHMX010000001">
    <property type="protein sequence ID" value="MBB5852299.1"/>
    <property type="molecule type" value="Genomic_DNA"/>
</dbReference>
<dbReference type="EC" id="2.7.11.1" evidence="1"/>
<organism evidence="8 9">
    <name type="scientific">Amycolatopsis umgeniensis</name>
    <dbReference type="NCBI Taxonomy" id="336628"/>
    <lineage>
        <taxon>Bacteria</taxon>
        <taxon>Bacillati</taxon>
        <taxon>Actinomycetota</taxon>
        <taxon>Actinomycetes</taxon>
        <taxon>Pseudonocardiales</taxon>
        <taxon>Pseudonocardiaceae</taxon>
        <taxon>Amycolatopsis</taxon>
    </lineage>
</organism>
<dbReference type="SMART" id="SM00220">
    <property type="entry name" value="S_TKc"/>
    <property type="match status" value="1"/>
</dbReference>
<evidence type="ECO:0000259" key="7">
    <source>
        <dbReference type="PROSITE" id="PS50011"/>
    </source>
</evidence>
<dbReference type="AlphaFoldDB" id="A0A841ATX2"/>
<keyword evidence="6" id="KW-0067">ATP-binding</keyword>
<proteinExistence type="predicted"/>
<dbReference type="Gene3D" id="1.10.510.10">
    <property type="entry name" value="Transferase(Phosphotransferase) domain 1"/>
    <property type="match status" value="1"/>
</dbReference>
<evidence type="ECO:0000313" key="9">
    <source>
        <dbReference type="Proteomes" id="UP000580861"/>
    </source>
</evidence>
<evidence type="ECO:0000313" key="8">
    <source>
        <dbReference type="EMBL" id="MBB5852299.1"/>
    </source>
</evidence>
<dbReference type="GO" id="GO:0004674">
    <property type="term" value="F:protein serine/threonine kinase activity"/>
    <property type="evidence" value="ECO:0007669"/>
    <property type="project" value="UniProtKB-KW"/>
</dbReference>
<comment type="caution">
    <text evidence="8">The sequence shown here is derived from an EMBL/GenBank/DDBJ whole genome shotgun (WGS) entry which is preliminary data.</text>
</comment>
<dbReference type="PROSITE" id="PS00108">
    <property type="entry name" value="PROTEIN_KINASE_ST"/>
    <property type="match status" value="1"/>
</dbReference>
<dbReference type="InterPro" id="IPR008271">
    <property type="entry name" value="Ser/Thr_kinase_AS"/>
</dbReference>
<sequence>MTSMADNPGASLMGGVVLGQRFQVVEQKGAGGMGVAYRALDLETRKQVIVKIPQVPATVDLDFEARRRIMGRFDREGRLLNELEHFNIPAVIDRGEYGSVPYLAMTYIHGDKLTKYRQNTVPRLAEFAAIGSSVAKTLAACHSTGIVHRDLKPDNLLVGENGVVYVIDFGIALPLNKDTSRYTRNFVGTDDYSAPERFLGAEPVEQSDLYSLGCVFYHLLTGRPPFVVDGRKTLEKQHLEDSPAPPSRFVADVDPGLADLTLALLEKKMEDRPGIEAVLEVLRPHLPTVGALEPNPVSLPDVTIPYRTPDAVHPPEAAAGHRSTSVRPFRARERRDFLTEADIVEAIRQATFEHDSGDGAAAALILTELRSQAIETFGEGNPKLVPIERALNLLEGR</sequence>
<evidence type="ECO:0000256" key="2">
    <source>
        <dbReference type="ARBA" id="ARBA00022527"/>
    </source>
</evidence>
<dbReference type="Proteomes" id="UP000580861">
    <property type="component" value="Unassembled WGS sequence"/>
</dbReference>
<keyword evidence="4" id="KW-0547">Nucleotide-binding</keyword>
<accession>A0A841ATX2</accession>
<evidence type="ECO:0000256" key="1">
    <source>
        <dbReference type="ARBA" id="ARBA00012513"/>
    </source>
</evidence>
<dbReference type="Pfam" id="PF00069">
    <property type="entry name" value="Pkinase"/>
    <property type="match status" value="1"/>
</dbReference>
<gene>
    <name evidence="8" type="ORF">HDA45_002386</name>
</gene>
<dbReference type="RefSeq" id="WP_221471092.1">
    <property type="nucleotide sequence ID" value="NZ_JACHMX010000001.1"/>
</dbReference>
<dbReference type="CDD" id="cd14014">
    <property type="entry name" value="STKc_PknB_like"/>
    <property type="match status" value="1"/>
</dbReference>
<evidence type="ECO:0000256" key="6">
    <source>
        <dbReference type="ARBA" id="ARBA00022840"/>
    </source>
</evidence>
<evidence type="ECO:0000256" key="4">
    <source>
        <dbReference type="ARBA" id="ARBA00022741"/>
    </source>
</evidence>
<dbReference type="PANTHER" id="PTHR43289">
    <property type="entry name" value="MITOGEN-ACTIVATED PROTEIN KINASE KINASE KINASE 20-RELATED"/>
    <property type="match status" value="1"/>
</dbReference>
<dbReference type="Gene3D" id="3.30.200.20">
    <property type="entry name" value="Phosphorylase Kinase, domain 1"/>
    <property type="match status" value="1"/>
</dbReference>
<dbReference type="PROSITE" id="PS50011">
    <property type="entry name" value="PROTEIN_KINASE_DOM"/>
    <property type="match status" value="1"/>
</dbReference>
<feature type="domain" description="Protein kinase" evidence="7">
    <location>
        <begin position="22"/>
        <end position="286"/>
    </location>
</feature>
<keyword evidence="5 8" id="KW-0418">Kinase</keyword>